<evidence type="ECO:0000259" key="1">
    <source>
        <dbReference type="Pfam" id="PF03435"/>
    </source>
</evidence>
<protein>
    <submittedName>
        <fullName evidence="2">Saccharopine dehydrogenase NADP-binding domain-containing protein</fullName>
    </submittedName>
</protein>
<evidence type="ECO:0000313" key="3">
    <source>
        <dbReference type="Proteomes" id="UP001056035"/>
    </source>
</evidence>
<feature type="domain" description="Saccharopine dehydrogenase NADP binding" evidence="1">
    <location>
        <begin position="12"/>
        <end position="139"/>
    </location>
</feature>
<gene>
    <name evidence="2" type="ORF">NBH00_09045</name>
</gene>
<dbReference type="SUPFAM" id="SSF51735">
    <property type="entry name" value="NAD(P)-binding Rossmann-fold domains"/>
    <property type="match status" value="1"/>
</dbReference>
<name>A0ABY5E0K0_9ACTN</name>
<proteinExistence type="predicted"/>
<evidence type="ECO:0000313" key="2">
    <source>
        <dbReference type="EMBL" id="UTI66339.1"/>
    </source>
</evidence>
<sequence>MSVSRTGRDHDVVVFGASGFVGRLTAEYLAAHAPEGARIALGGRSRAKLEAVRSGLGPRAADWPIVVADSADPAALLALAQSTRAVATTVGPYLRYGLPLVAACAEAGTHYADLTGEVLFMRRAIDDHDERAQATGARIVHTCGFDSIPSDLGVFLLAEAARERGLGTLTDTTYVVKKVRGGVSGGTVDSLRGQLDEARRDRTSRAILLDPYALSPDREAEPDLGPQRDPMGVEHDPALGGFLAPFVMGTINTRVVRRSNALQGHAYGRGLRYREFMATGGLPLGPVIAGGIAAGVGALMAGLSFGPTRKVIDHVLPDPGEGPSERDRERGFFAIEVHAQTTGGTRLVCDAEAKGDPGYKATAVMLGEAALALALDEDRLPPAAGVLTPSTAMGHVLVDRLQAAGQTYAVR</sequence>
<keyword evidence="3" id="KW-1185">Reference proteome</keyword>
<dbReference type="InterPro" id="IPR051276">
    <property type="entry name" value="Saccharopine_DH-like_oxidrdct"/>
</dbReference>
<organism evidence="2 3">
    <name type="scientific">Paraconexibacter antarcticus</name>
    <dbReference type="NCBI Taxonomy" id="2949664"/>
    <lineage>
        <taxon>Bacteria</taxon>
        <taxon>Bacillati</taxon>
        <taxon>Actinomycetota</taxon>
        <taxon>Thermoleophilia</taxon>
        <taxon>Solirubrobacterales</taxon>
        <taxon>Paraconexibacteraceae</taxon>
        <taxon>Paraconexibacter</taxon>
    </lineage>
</organism>
<dbReference type="InterPro" id="IPR036291">
    <property type="entry name" value="NAD(P)-bd_dom_sf"/>
</dbReference>
<dbReference type="PANTHER" id="PTHR12286">
    <property type="entry name" value="SACCHAROPINE DEHYDROGENASE-LIKE OXIDOREDUCTASE"/>
    <property type="match status" value="1"/>
</dbReference>
<dbReference type="EMBL" id="CP098502">
    <property type="protein sequence ID" value="UTI66339.1"/>
    <property type="molecule type" value="Genomic_DNA"/>
</dbReference>
<dbReference type="Proteomes" id="UP001056035">
    <property type="component" value="Chromosome"/>
</dbReference>
<dbReference type="RefSeq" id="WP_254573010.1">
    <property type="nucleotide sequence ID" value="NZ_CP098502.1"/>
</dbReference>
<dbReference type="Gene3D" id="3.40.50.720">
    <property type="entry name" value="NAD(P)-binding Rossmann-like Domain"/>
    <property type="match status" value="1"/>
</dbReference>
<accession>A0ABY5E0K0</accession>
<dbReference type="Pfam" id="PF03435">
    <property type="entry name" value="Sacchrp_dh_NADP"/>
    <property type="match status" value="1"/>
</dbReference>
<dbReference type="InterPro" id="IPR005097">
    <property type="entry name" value="Sacchrp_dh_NADP-bd"/>
</dbReference>
<reference evidence="2 3" key="1">
    <citation type="submission" date="2022-06" db="EMBL/GenBank/DDBJ databases">
        <title>Paraconexibacter antarcticus.</title>
        <authorList>
            <person name="Kim C.S."/>
        </authorList>
    </citation>
    <scope>NUCLEOTIDE SEQUENCE [LARGE SCALE GENOMIC DNA]</scope>
    <source>
        <strain evidence="2 3">02-257</strain>
    </source>
</reference>
<dbReference type="PANTHER" id="PTHR12286:SF5">
    <property type="entry name" value="SACCHAROPINE DEHYDROGENASE-LIKE OXIDOREDUCTASE"/>
    <property type="match status" value="1"/>
</dbReference>